<dbReference type="AlphaFoldDB" id="A0A8J7M7K4"/>
<dbReference type="Gene3D" id="3.40.50.2000">
    <property type="entry name" value="Glycogen Phosphorylase B"/>
    <property type="match status" value="2"/>
</dbReference>
<dbReference type="InterPro" id="IPR028098">
    <property type="entry name" value="Glyco_trans_4-like_N"/>
</dbReference>
<dbReference type="SUPFAM" id="SSF53756">
    <property type="entry name" value="UDP-Glycosyltransferase/glycogen phosphorylase"/>
    <property type="match status" value="1"/>
</dbReference>
<dbReference type="Pfam" id="PF13692">
    <property type="entry name" value="Glyco_trans_1_4"/>
    <property type="match status" value="1"/>
</dbReference>
<protein>
    <submittedName>
        <fullName evidence="3">Glycosyltransferase</fullName>
    </submittedName>
</protein>
<keyword evidence="4" id="KW-1185">Reference proteome</keyword>
<evidence type="ECO:0000313" key="4">
    <source>
        <dbReference type="Proteomes" id="UP000655420"/>
    </source>
</evidence>
<reference evidence="3" key="1">
    <citation type="submission" date="2020-12" db="EMBL/GenBank/DDBJ databases">
        <title>Bacterial taxonomy.</title>
        <authorList>
            <person name="Pan X."/>
        </authorList>
    </citation>
    <scope>NUCLEOTIDE SEQUENCE</scope>
    <source>
        <strain evidence="3">M0105</strain>
    </source>
</reference>
<dbReference type="Proteomes" id="UP000655420">
    <property type="component" value="Unassembled WGS sequence"/>
</dbReference>
<evidence type="ECO:0000313" key="3">
    <source>
        <dbReference type="EMBL" id="MBK0399758.1"/>
    </source>
</evidence>
<dbReference type="PANTHER" id="PTHR46401:SF2">
    <property type="entry name" value="GLYCOSYLTRANSFERASE WBBK-RELATED"/>
    <property type="match status" value="1"/>
</dbReference>
<evidence type="ECO:0000256" key="1">
    <source>
        <dbReference type="ARBA" id="ARBA00022679"/>
    </source>
</evidence>
<name>A0A8J7M7K4_9RHOB</name>
<sequence>MTPDYRADNPYQNLLVEALVKLGASVQFPSGYRRVFPLRRMLPRLGPLPDVLHLHWLEPYLKGKYAATKAIYAAKLLLDLLLVRSAGVKVVWTVHNLVGHEQTHPKIEIWTRKRLARLADVIIVHSERARHLVADKYRFSEEGIHVIPHGHYRDAYGPRIPMKEARQELGLLAEGHVFLFFGMVRPYKGVMALLSAWDGSPELQRNTLMIAGRPLDALHEEEIRKAAEGLPGVHLWLKRVPDDQVPTFFSAADTVVLPFERSLTSGSLVLAQTYGCAVVTTLSEDGTHEPEWGATGGAQTCTVALASRLVDATKADALEKNVVLSDWVSSGRRHLVAMVAACNRATSSFDG</sequence>
<gene>
    <name evidence="3" type="ORF">H0I76_11200</name>
</gene>
<dbReference type="GO" id="GO:0016757">
    <property type="term" value="F:glycosyltransferase activity"/>
    <property type="evidence" value="ECO:0007669"/>
    <property type="project" value="TreeGrafter"/>
</dbReference>
<comment type="caution">
    <text evidence="3">The sequence shown here is derived from an EMBL/GenBank/DDBJ whole genome shotgun (WGS) entry which is preliminary data.</text>
</comment>
<proteinExistence type="predicted"/>
<evidence type="ECO:0000259" key="2">
    <source>
        <dbReference type="Pfam" id="PF13439"/>
    </source>
</evidence>
<keyword evidence="1" id="KW-0808">Transferase</keyword>
<dbReference type="GO" id="GO:0009103">
    <property type="term" value="P:lipopolysaccharide biosynthetic process"/>
    <property type="evidence" value="ECO:0007669"/>
    <property type="project" value="TreeGrafter"/>
</dbReference>
<accession>A0A8J7M7K4</accession>
<dbReference type="Pfam" id="PF13439">
    <property type="entry name" value="Glyco_transf_4"/>
    <property type="match status" value="1"/>
</dbReference>
<organism evidence="3 4">
    <name type="scientific">Thermohalobaculum xanthum</name>
    <dbReference type="NCBI Taxonomy" id="2753746"/>
    <lineage>
        <taxon>Bacteria</taxon>
        <taxon>Pseudomonadati</taxon>
        <taxon>Pseudomonadota</taxon>
        <taxon>Alphaproteobacteria</taxon>
        <taxon>Rhodobacterales</taxon>
        <taxon>Paracoccaceae</taxon>
        <taxon>Thermohalobaculum</taxon>
    </lineage>
</organism>
<feature type="domain" description="Glycosyltransferase subfamily 4-like N-terminal" evidence="2">
    <location>
        <begin position="24"/>
        <end position="150"/>
    </location>
</feature>
<dbReference type="RefSeq" id="WP_200609950.1">
    <property type="nucleotide sequence ID" value="NZ_JAEHHL010000006.1"/>
</dbReference>
<dbReference type="PANTHER" id="PTHR46401">
    <property type="entry name" value="GLYCOSYLTRANSFERASE WBBK-RELATED"/>
    <property type="match status" value="1"/>
</dbReference>
<dbReference type="EMBL" id="JAEHHL010000006">
    <property type="protein sequence ID" value="MBK0399758.1"/>
    <property type="molecule type" value="Genomic_DNA"/>
</dbReference>